<evidence type="ECO:0000313" key="3">
    <source>
        <dbReference type="Proteomes" id="UP000308768"/>
    </source>
</evidence>
<protein>
    <recommendedName>
        <fullName evidence="4">Subtilisin-like serine protease</fullName>
    </recommendedName>
</protein>
<dbReference type="STRING" id="331657.A0A4U0XMI2"/>
<name>A0A4U0XMI2_9PEZI</name>
<dbReference type="PANTHER" id="PTHR34414:SF1">
    <property type="entry name" value="SUBTILISIN-LIKE SERINE PROTEASE"/>
    <property type="match status" value="1"/>
</dbReference>
<dbReference type="Proteomes" id="UP000308768">
    <property type="component" value="Unassembled WGS sequence"/>
</dbReference>
<dbReference type="EMBL" id="NAJN01000221">
    <property type="protein sequence ID" value="TKA76768.1"/>
    <property type="molecule type" value="Genomic_DNA"/>
</dbReference>
<comment type="caution">
    <text evidence="2">The sequence shown here is derived from an EMBL/GenBank/DDBJ whole genome shotgun (WGS) entry which is preliminary data.</text>
</comment>
<feature type="transmembrane region" description="Helical" evidence="1">
    <location>
        <begin position="241"/>
        <end position="262"/>
    </location>
</feature>
<evidence type="ECO:0000256" key="1">
    <source>
        <dbReference type="SAM" id="Phobius"/>
    </source>
</evidence>
<keyword evidence="3" id="KW-1185">Reference proteome</keyword>
<proteinExistence type="predicted"/>
<keyword evidence="1" id="KW-0812">Transmembrane</keyword>
<keyword evidence="1" id="KW-0472">Membrane</keyword>
<organism evidence="2 3">
    <name type="scientific">Cryomyces minteri</name>
    <dbReference type="NCBI Taxonomy" id="331657"/>
    <lineage>
        <taxon>Eukaryota</taxon>
        <taxon>Fungi</taxon>
        <taxon>Dikarya</taxon>
        <taxon>Ascomycota</taxon>
        <taxon>Pezizomycotina</taxon>
        <taxon>Dothideomycetes</taxon>
        <taxon>Dothideomycetes incertae sedis</taxon>
        <taxon>Cryomyces</taxon>
    </lineage>
</organism>
<dbReference type="PANTHER" id="PTHR34414">
    <property type="entry name" value="HET DOMAIN-CONTAINING PROTEIN-RELATED"/>
    <property type="match status" value="1"/>
</dbReference>
<accession>A0A4U0XMI2</accession>
<dbReference type="AlphaFoldDB" id="A0A4U0XMI2"/>
<dbReference type="Pfam" id="PF20246">
    <property type="entry name" value="DUF6601"/>
    <property type="match status" value="1"/>
</dbReference>
<sequence length="329" mass="37899">MRQTSKTLPFPQDAQLEKSLDDVIFDHGTTIGDAMLPGYPSVKLKDIDGTIGFLAQDMCCNRLNKMARHLWLMSTHSSANITPLHRQSLRGRTIVVMEDPGLHLVWRHDCIFIKPVPRYLLSYVFWDQFLVGRPTTLQADRERIVAVALGFLRSYFYLIEYESDFRTAQREELQLLPKGVTWEQFCTFSERLSAVSDDEVSERYQYGELRLTRLNLWAVPLLRQMAYQDIGLQYRDYFTPYFTPLLFIFGVFSVLLSAMQVGLAAEALDTQGLKAFWNVSRWFAVVSIFLSAAPVVVLLVLLVVKLGDECVYAVRKQFGKRRRASEKMV</sequence>
<gene>
    <name evidence="2" type="ORF">B0A49_08378</name>
</gene>
<evidence type="ECO:0000313" key="2">
    <source>
        <dbReference type="EMBL" id="TKA76768.1"/>
    </source>
</evidence>
<dbReference type="InterPro" id="IPR046536">
    <property type="entry name" value="DUF6601"/>
</dbReference>
<evidence type="ECO:0008006" key="4">
    <source>
        <dbReference type="Google" id="ProtNLM"/>
    </source>
</evidence>
<feature type="transmembrane region" description="Helical" evidence="1">
    <location>
        <begin position="282"/>
        <end position="306"/>
    </location>
</feature>
<dbReference type="OrthoDB" id="5086500at2759"/>
<reference evidence="2 3" key="1">
    <citation type="submission" date="2017-03" db="EMBL/GenBank/DDBJ databases">
        <title>Genomes of endolithic fungi from Antarctica.</title>
        <authorList>
            <person name="Coleine C."/>
            <person name="Masonjones S."/>
            <person name="Stajich J.E."/>
        </authorList>
    </citation>
    <scope>NUCLEOTIDE SEQUENCE [LARGE SCALE GENOMIC DNA]</scope>
    <source>
        <strain evidence="2 3">CCFEE 5187</strain>
    </source>
</reference>
<keyword evidence="1" id="KW-1133">Transmembrane helix</keyword>